<dbReference type="AlphaFoldDB" id="A0A834JMW4"/>
<keyword evidence="3" id="KW-1185">Reference proteome</keyword>
<protein>
    <submittedName>
        <fullName evidence="2">Uncharacterized protein</fullName>
    </submittedName>
</protein>
<name>A0A834JMW4_VESVU</name>
<organism evidence="2 3">
    <name type="scientific">Vespula vulgaris</name>
    <name type="common">Yellow jacket</name>
    <name type="synonym">Wasp</name>
    <dbReference type="NCBI Taxonomy" id="7454"/>
    <lineage>
        <taxon>Eukaryota</taxon>
        <taxon>Metazoa</taxon>
        <taxon>Ecdysozoa</taxon>
        <taxon>Arthropoda</taxon>
        <taxon>Hexapoda</taxon>
        <taxon>Insecta</taxon>
        <taxon>Pterygota</taxon>
        <taxon>Neoptera</taxon>
        <taxon>Endopterygota</taxon>
        <taxon>Hymenoptera</taxon>
        <taxon>Apocrita</taxon>
        <taxon>Aculeata</taxon>
        <taxon>Vespoidea</taxon>
        <taxon>Vespidae</taxon>
        <taxon>Vespinae</taxon>
        <taxon>Vespula</taxon>
    </lineage>
</organism>
<proteinExistence type="predicted"/>
<gene>
    <name evidence="2" type="ORF">HZH66_009614</name>
</gene>
<feature type="region of interest" description="Disordered" evidence="1">
    <location>
        <begin position="81"/>
        <end position="121"/>
    </location>
</feature>
<dbReference type="EMBL" id="JACSEA010000010">
    <property type="protein sequence ID" value="KAF7391134.1"/>
    <property type="molecule type" value="Genomic_DNA"/>
</dbReference>
<evidence type="ECO:0000313" key="3">
    <source>
        <dbReference type="Proteomes" id="UP000614350"/>
    </source>
</evidence>
<reference evidence="2" key="1">
    <citation type="journal article" date="2020" name="G3 (Bethesda)">
        <title>High-Quality Assemblies for Three Invasive Social Wasps from the &lt;i&gt;Vespula&lt;/i&gt; Genus.</title>
        <authorList>
            <person name="Harrop T.W.R."/>
            <person name="Guhlin J."/>
            <person name="McLaughlin G.M."/>
            <person name="Permina E."/>
            <person name="Stockwell P."/>
            <person name="Gilligan J."/>
            <person name="Le Lec M.F."/>
            <person name="Gruber M.A.M."/>
            <person name="Quinn O."/>
            <person name="Lovegrove M."/>
            <person name="Duncan E.J."/>
            <person name="Remnant E.J."/>
            <person name="Van Eeckhoven J."/>
            <person name="Graham B."/>
            <person name="Knapp R.A."/>
            <person name="Langford K.W."/>
            <person name="Kronenberg Z."/>
            <person name="Press M.O."/>
            <person name="Eacker S.M."/>
            <person name="Wilson-Rankin E.E."/>
            <person name="Purcell J."/>
            <person name="Lester P.J."/>
            <person name="Dearden P.K."/>
        </authorList>
    </citation>
    <scope>NUCLEOTIDE SEQUENCE</scope>
    <source>
        <strain evidence="2">Marl-1</strain>
    </source>
</reference>
<comment type="caution">
    <text evidence="2">The sequence shown here is derived from an EMBL/GenBank/DDBJ whole genome shotgun (WGS) entry which is preliminary data.</text>
</comment>
<evidence type="ECO:0000313" key="2">
    <source>
        <dbReference type="EMBL" id="KAF7391134.1"/>
    </source>
</evidence>
<dbReference type="Proteomes" id="UP000614350">
    <property type="component" value="Unassembled WGS sequence"/>
</dbReference>
<evidence type="ECO:0000256" key="1">
    <source>
        <dbReference type="SAM" id="MobiDB-lite"/>
    </source>
</evidence>
<sequence>MPQAPPPSPPSANLQAREVSARVTRSRVGLWRSKPRIGFLMSRKWLPWMVLVTSIGHLWGPLRASFPSKVGTIVDRGKQLGSFERRNKENDRDPSMRVFLHRERSAEPPRLESSDRKLSVN</sequence>
<accession>A0A834JMW4</accession>